<evidence type="ECO:0000256" key="1">
    <source>
        <dbReference type="SAM" id="Phobius"/>
    </source>
</evidence>
<name>A0A976RXD1_9VIRU</name>
<dbReference type="InterPro" id="IPR032441">
    <property type="entry name" value="SP24"/>
</dbReference>
<keyword evidence="1" id="KW-0812">Transmembrane</keyword>
<feature type="transmembrane region" description="Helical" evidence="1">
    <location>
        <begin position="81"/>
        <end position="98"/>
    </location>
</feature>
<feature type="transmembrane region" description="Helical" evidence="1">
    <location>
        <begin position="158"/>
        <end position="187"/>
    </location>
</feature>
<organism evidence="2">
    <name type="scientific">Aphis glycines virus 3 isolate 1</name>
    <dbReference type="NCBI Taxonomy" id="2961858"/>
    <lineage>
        <taxon>Viruses</taxon>
        <taxon>Riboviria</taxon>
    </lineage>
</organism>
<proteinExistence type="evidence at transcript level"/>
<keyword evidence="1" id="KW-1133">Transmembrane helix</keyword>
<sequence>MNTRPIKSMQFVRSPRPDPNLYKAIDDIRRNVVNNTRVNRNKTKPVNKTKNQTKVKSVNKTKFGKIDGFVSRAVAQLQATLSNPLVAMLISVVIFSVYTHHYNYDASIVKSLVETLNSTQSTQPLATWINTNVSKFFAIAATVAASMSLPNDVMYSSMLLGTVTILMMPTASISLYFIIIAIITLYVKLKAKSDKFVVIIIAVLAMIYYNLTPAHKVDVKTTAKP</sequence>
<dbReference type="EMBL" id="MW528420">
    <property type="protein sequence ID" value="UTQ79663.1"/>
    <property type="molecule type" value="mRNA"/>
</dbReference>
<protein>
    <submittedName>
        <fullName evidence="2">Uncharacterized protein</fullName>
    </submittedName>
</protein>
<dbReference type="Pfam" id="PF16504">
    <property type="entry name" value="SP24"/>
    <property type="match status" value="1"/>
</dbReference>
<evidence type="ECO:0000313" key="2">
    <source>
        <dbReference type="EMBL" id="UTQ79663.1"/>
    </source>
</evidence>
<feature type="transmembrane region" description="Helical" evidence="1">
    <location>
        <begin position="194"/>
        <end position="211"/>
    </location>
</feature>
<keyword evidence="1" id="KW-0472">Membrane</keyword>
<reference evidence="2" key="1">
    <citation type="submission" date="2021-01" db="EMBL/GenBank/DDBJ databases">
        <authorList>
            <person name="Lu g."/>
            <person name="Ye z."/>
        </authorList>
    </citation>
    <scope>NUCLEOTIDE SEQUENCE</scope>
    <source>
        <strain evidence="2">EFG1</strain>
    </source>
</reference>
<accession>A0A976RXD1</accession>